<dbReference type="GO" id="GO:0007411">
    <property type="term" value="P:axon guidance"/>
    <property type="evidence" value="ECO:0007669"/>
    <property type="project" value="TreeGrafter"/>
</dbReference>
<dbReference type="GO" id="GO:0030335">
    <property type="term" value="P:positive regulation of cell migration"/>
    <property type="evidence" value="ECO:0007669"/>
    <property type="project" value="TreeGrafter"/>
</dbReference>
<name>A0A1I7XQ88_HETBA</name>
<organism evidence="7 8">
    <name type="scientific">Heterorhabditis bacteriophora</name>
    <name type="common">Entomopathogenic nematode worm</name>
    <dbReference type="NCBI Taxonomy" id="37862"/>
    <lineage>
        <taxon>Eukaryota</taxon>
        <taxon>Metazoa</taxon>
        <taxon>Ecdysozoa</taxon>
        <taxon>Nematoda</taxon>
        <taxon>Chromadorea</taxon>
        <taxon>Rhabditida</taxon>
        <taxon>Rhabditina</taxon>
        <taxon>Rhabditomorpha</taxon>
        <taxon>Strongyloidea</taxon>
        <taxon>Heterorhabditidae</taxon>
        <taxon>Heterorhabditis</taxon>
    </lineage>
</organism>
<accession>A0A1I7XQ88</accession>
<evidence type="ECO:0000259" key="6">
    <source>
        <dbReference type="PROSITE" id="PS51004"/>
    </source>
</evidence>
<dbReference type="PANTHER" id="PTHR11036">
    <property type="entry name" value="SEMAPHORIN"/>
    <property type="match status" value="1"/>
</dbReference>
<evidence type="ECO:0000313" key="8">
    <source>
        <dbReference type="WBParaSite" id="Hba_19509"/>
    </source>
</evidence>
<dbReference type="InterPro" id="IPR015943">
    <property type="entry name" value="WD40/YVTN_repeat-like_dom_sf"/>
</dbReference>
<dbReference type="GO" id="GO:0030215">
    <property type="term" value="F:semaphorin receptor binding"/>
    <property type="evidence" value="ECO:0007669"/>
    <property type="project" value="InterPro"/>
</dbReference>
<evidence type="ECO:0000256" key="3">
    <source>
        <dbReference type="ARBA" id="ARBA00023157"/>
    </source>
</evidence>
<keyword evidence="7" id="KW-1185">Reference proteome</keyword>
<dbReference type="SUPFAM" id="SSF103575">
    <property type="entry name" value="Plexin repeat"/>
    <property type="match status" value="1"/>
</dbReference>
<evidence type="ECO:0000256" key="1">
    <source>
        <dbReference type="ARBA" id="ARBA00004370"/>
    </source>
</evidence>
<dbReference type="Pfam" id="PF01437">
    <property type="entry name" value="PSI"/>
    <property type="match status" value="1"/>
</dbReference>
<comment type="caution">
    <text evidence="5">Lacks conserved residue(s) required for the propagation of feature annotation.</text>
</comment>
<dbReference type="Gene3D" id="2.130.10.10">
    <property type="entry name" value="YVTN repeat-like/Quinoprotein amine dehydrogenase"/>
    <property type="match status" value="1"/>
</dbReference>
<evidence type="ECO:0000313" key="7">
    <source>
        <dbReference type="Proteomes" id="UP000095283"/>
    </source>
</evidence>
<sequence>MLRQHIRNAAFNVSIHDISILRKINWATAADDRADCAKKTTSLNSCDNFIRTFYPFESGFVLCGTHGLHPTCAEFLYNAEGVQRTFAGNGLAPFAQDIKAPFVYAANFLYTANAPHYSSPEPLILRKDTLRAGTNDILRTDRGERQFEGAQFVGLIENGHEILSFFSEPPSESEGCGLRRVARVGRVCRSDPGGQGKHQNEWTSFVKARLDCYIEEKDQDTLYFNQLASICPSTRSFFGAFRSQLAGLGASAVCMYSRATISRQMGAVFNNSRISTCPRAIGTYEHIFIRSNPLIQKRMNAAPIFVHYGQDRFQFILVQEDVIDLFGRRNTVLFIATDQGRVFKVVQNEEQTTASHVATFQVVQLQPSSPIQSISLHSEQLPNQQLATSLLVLTNNKIIRLPSSTCAHIFSCSQCLSLGDPECAWINHGAECVVISQNLHRRQYLNQELRNCPEIPVTTERPIVQSKET</sequence>
<evidence type="ECO:0000256" key="2">
    <source>
        <dbReference type="ARBA" id="ARBA00023136"/>
    </source>
</evidence>
<evidence type="ECO:0000256" key="4">
    <source>
        <dbReference type="ARBA" id="ARBA00023180"/>
    </source>
</evidence>
<dbReference type="Proteomes" id="UP000095283">
    <property type="component" value="Unplaced"/>
</dbReference>
<dbReference type="InterPro" id="IPR036352">
    <property type="entry name" value="Semap_dom_sf"/>
</dbReference>
<dbReference type="PROSITE" id="PS51004">
    <property type="entry name" value="SEMA"/>
    <property type="match status" value="1"/>
</dbReference>
<dbReference type="WBParaSite" id="Hba_19509">
    <property type="protein sequence ID" value="Hba_19509"/>
    <property type="gene ID" value="Hba_19509"/>
</dbReference>
<dbReference type="Pfam" id="PF01403">
    <property type="entry name" value="Sema"/>
    <property type="match status" value="1"/>
</dbReference>
<dbReference type="SMART" id="SM00630">
    <property type="entry name" value="Sema"/>
    <property type="match status" value="1"/>
</dbReference>
<dbReference type="SUPFAM" id="SSF101912">
    <property type="entry name" value="Sema domain"/>
    <property type="match status" value="1"/>
</dbReference>
<proteinExistence type="predicted"/>
<dbReference type="GO" id="GO:0071526">
    <property type="term" value="P:semaphorin-plexin signaling pathway"/>
    <property type="evidence" value="ECO:0007669"/>
    <property type="project" value="TreeGrafter"/>
</dbReference>
<dbReference type="InterPro" id="IPR027231">
    <property type="entry name" value="Semaphorin"/>
</dbReference>
<feature type="domain" description="Sema" evidence="6">
    <location>
        <begin position="1"/>
        <end position="403"/>
    </location>
</feature>
<keyword evidence="4" id="KW-0325">Glycoprotein</keyword>
<dbReference type="AlphaFoldDB" id="A0A1I7XQ88"/>
<keyword evidence="2" id="KW-0472">Membrane</keyword>
<dbReference type="GO" id="GO:0045499">
    <property type="term" value="F:chemorepellent activity"/>
    <property type="evidence" value="ECO:0007669"/>
    <property type="project" value="TreeGrafter"/>
</dbReference>
<dbReference type="InterPro" id="IPR002165">
    <property type="entry name" value="Plexin_repeat"/>
</dbReference>
<reference evidence="8" key="1">
    <citation type="submission" date="2016-11" db="UniProtKB">
        <authorList>
            <consortium name="WormBaseParasite"/>
        </authorList>
    </citation>
    <scope>IDENTIFICATION</scope>
</reference>
<dbReference type="Gene3D" id="3.30.1680.10">
    <property type="entry name" value="ligand-binding face of the semaphorins, domain 2"/>
    <property type="match status" value="1"/>
</dbReference>
<dbReference type="InterPro" id="IPR001627">
    <property type="entry name" value="Semap_dom"/>
</dbReference>
<protein>
    <submittedName>
        <fullName evidence="8">Sema domain-containing protein</fullName>
    </submittedName>
</protein>
<keyword evidence="3" id="KW-1015">Disulfide bond</keyword>
<evidence type="ECO:0000256" key="5">
    <source>
        <dbReference type="PROSITE-ProRule" id="PRU00352"/>
    </source>
</evidence>
<dbReference type="PANTHER" id="PTHR11036:SF92">
    <property type="entry name" value="SEMA DOMAIN-CONTAINING PROTEIN"/>
    <property type="match status" value="1"/>
</dbReference>
<comment type="subcellular location">
    <subcellularLocation>
        <location evidence="1">Membrane</location>
    </subcellularLocation>
</comment>
<dbReference type="GO" id="GO:0005886">
    <property type="term" value="C:plasma membrane"/>
    <property type="evidence" value="ECO:0007669"/>
    <property type="project" value="TreeGrafter"/>
</dbReference>